<evidence type="ECO:0000256" key="1">
    <source>
        <dbReference type="SAM" id="MobiDB-lite"/>
    </source>
</evidence>
<sequence length="59" mass="6388">MVEWSQDFDSTTFSEFPELELDILSIFQPDLAGQGRKGGGSKIDSGEALGKTAIQNPMP</sequence>
<protein>
    <submittedName>
        <fullName evidence="2">Uncharacterized protein</fullName>
    </submittedName>
</protein>
<evidence type="ECO:0000313" key="3">
    <source>
        <dbReference type="Proteomes" id="UP000636960"/>
    </source>
</evidence>
<accession>A0A919K9E5</accession>
<dbReference type="Proteomes" id="UP000636960">
    <property type="component" value="Unassembled WGS sequence"/>
</dbReference>
<evidence type="ECO:0000313" key="2">
    <source>
        <dbReference type="EMBL" id="GIF02434.1"/>
    </source>
</evidence>
<feature type="region of interest" description="Disordered" evidence="1">
    <location>
        <begin position="33"/>
        <end position="59"/>
    </location>
</feature>
<name>A0A919K9E5_9ACTN</name>
<gene>
    <name evidence="2" type="ORF">Ari01nite_98980</name>
</gene>
<dbReference type="EMBL" id="BOMV01000144">
    <property type="protein sequence ID" value="GIF02434.1"/>
    <property type="molecule type" value="Genomic_DNA"/>
</dbReference>
<dbReference type="AlphaFoldDB" id="A0A919K9E5"/>
<organism evidence="2 3">
    <name type="scientific">Paractinoplanes rishiriensis</name>
    <dbReference type="NCBI Taxonomy" id="1050105"/>
    <lineage>
        <taxon>Bacteria</taxon>
        <taxon>Bacillati</taxon>
        <taxon>Actinomycetota</taxon>
        <taxon>Actinomycetes</taxon>
        <taxon>Micromonosporales</taxon>
        <taxon>Micromonosporaceae</taxon>
        <taxon>Paractinoplanes</taxon>
    </lineage>
</organism>
<comment type="caution">
    <text evidence="2">The sequence shown here is derived from an EMBL/GenBank/DDBJ whole genome shotgun (WGS) entry which is preliminary data.</text>
</comment>
<proteinExistence type="predicted"/>
<keyword evidence="3" id="KW-1185">Reference proteome</keyword>
<reference evidence="2" key="1">
    <citation type="submission" date="2021-01" db="EMBL/GenBank/DDBJ databases">
        <title>Whole genome shotgun sequence of Actinoplanes rishiriensis NBRC 108556.</title>
        <authorList>
            <person name="Komaki H."/>
            <person name="Tamura T."/>
        </authorList>
    </citation>
    <scope>NUCLEOTIDE SEQUENCE</scope>
    <source>
        <strain evidence="2">NBRC 108556</strain>
    </source>
</reference>